<organism evidence="9 10">
    <name type="scientific">Sporothrix epigloea</name>
    <dbReference type="NCBI Taxonomy" id="1892477"/>
    <lineage>
        <taxon>Eukaryota</taxon>
        <taxon>Fungi</taxon>
        <taxon>Dikarya</taxon>
        <taxon>Ascomycota</taxon>
        <taxon>Pezizomycotina</taxon>
        <taxon>Sordariomycetes</taxon>
        <taxon>Sordariomycetidae</taxon>
        <taxon>Ophiostomatales</taxon>
        <taxon>Ophiostomataceae</taxon>
        <taxon>Sporothrix</taxon>
    </lineage>
</organism>
<proteinExistence type="inferred from homology"/>
<feature type="region of interest" description="Disordered" evidence="7">
    <location>
        <begin position="1"/>
        <end position="23"/>
    </location>
</feature>
<dbReference type="EC" id="4.6.1.16" evidence="2"/>
<dbReference type="InterPro" id="IPR016589">
    <property type="entry name" value="tRNA_splic_SEN2"/>
</dbReference>
<dbReference type="EMBL" id="CAWUOM010000034">
    <property type="protein sequence ID" value="CAK7267403.1"/>
    <property type="molecule type" value="Genomic_DNA"/>
</dbReference>
<reference evidence="9 10" key="1">
    <citation type="submission" date="2024-01" db="EMBL/GenBank/DDBJ databases">
        <authorList>
            <person name="Allen C."/>
            <person name="Tagirdzhanova G."/>
        </authorList>
    </citation>
    <scope>NUCLEOTIDE SEQUENCE [LARGE SCALE GENOMIC DNA]</scope>
    <source>
        <strain evidence="9 10">CBS 573.63</strain>
    </source>
</reference>
<dbReference type="InterPro" id="IPR011856">
    <property type="entry name" value="tRNA_endonuc-like_dom_sf"/>
</dbReference>
<evidence type="ECO:0000256" key="6">
    <source>
        <dbReference type="ARBA" id="ARBA00034031"/>
    </source>
</evidence>
<feature type="region of interest" description="Disordered" evidence="7">
    <location>
        <begin position="290"/>
        <end position="333"/>
    </location>
</feature>
<dbReference type="InterPro" id="IPR036167">
    <property type="entry name" value="tRNA_intron_Endo_cat-like_sf"/>
</dbReference>
<feature type="domain" description="tRNA intron endonuclease catalytic" evidence="8">
    <location>
        <begin position="408"/>
        <end position="500"/>
    </location>
</feature>
<comment type="caution">
    <text evidence="9">The sequence shown here is derived from an EMBL/GenBank/DDBJ whole genome shotgun (WGS) entry which is preliminary data.</text>
</comment>
<name>A0ABP0DIC5_9PEZI</name>
<dbReference type="GO" id="GO:0000213">
    <property type="term" value="F:tRNA-intron lyase activity"/>
    <property type="evidence" value="ECO:0007669"/>
    <property type="project" value="UniProtKB-EC"/>
</dbReference>
<comment type="catalytic activity">
    <reaction evidence="6">
        <text>pretRNA = a 3'-half-tRNA molecule with a 5'-OH end + a 5'-half-tRNA molecule with a 2',3'-cyclic phosphate end + an intron with a 2',3'-cyclic phosphate and a 5'-hydroxyl terminus.</text>
        <dbReference type="EC" id="4.6.1.16"/>
    </reaction>
</comment>
<evidence type="ECO:0000256" key="2">
    <source>
        <dbReference type="ARBA" id="ARBA00012573"/>
    </source>
</evidence>
<dbReference type="SUPFAM" id="SSF53032">
    <property type="entry name" value="tRNA-intron endonuclease catalytic domain-like"/>
    <property type="match status" value="1"/>
</dbReference>
<accession>A0ABP0DIC5</accession>
<evidence type="ECO:0000313" key="9">
    <source>
        <dbReference type="EMBL" id="CAK7267403.1"/>
    </source>
</evidence>
<evidence type="ECO:0000256" key="1">
    <source>
        <dbReference type="ARBA" id="ARBA00008078"/>
    </source>
</evidence>
<dbReference type="PANTHER" id="PTHR21227">
    <property type="entry name" value="TRNA-SPLICING ENDONUCLEASE SUBUNIT SEN2"/>
    <property type="match status" value="1"/>
</dbReference>
<dbReference type="PANTHER" id="PTHR21227:SF0">
    <property type="entry name" value="TRNA-SPLICING ENDONUCLEASE SUBUNIT SEN2"/>
    <property type="match status" value="1"/>
</dbReference>
<evidence type="ECO:0000256" key="7">
    <source>
        <dbReference type="SAM" id="MobiDB-lite"/>
    </source>
</evidence>
<keyword evidence="3" id="KW-0819">tRNA processing</keyword>
<feature type="region of interest" description="Disordered" evidence="7">
    <location>
        <begin position="241"/>
        <end position="277"/>
    </location>
</feature>
<sequence>MLSTSSPKDCAAPGASASPTRKVATTVQKPRLKYAQPLPVRTFPLPAFYPSNPVSLFHLAVAWLGQLLQPPPAEPATVYKGIWSAATRSIHVTDAQAMNDLWCQGFYGKGSLSRSEPNWLRREKARLSSLGAATSEQYTMRRREERADIKWERGRTELEAIEQRRRSEEVAERKIPQVDAVGVDSSANGIITPPASPLPGVPSPNLTFKAPVGPRELLALPNSEADLRQAAAALAKTRLAAGGSSRVRDSSSPVQVATANGHAAGHVDGSSTPLSLDPLKRQKSVRFSPKVRSTTFVHSDPPSPSQSELATSEKAGREDVESQPPAAKTASVESATIVAADDIPNKEHLQLSAEEAFFLSYAVGALRVFDPQTHEVLSTPLLFELFRQYSYFPPRSSSTTALSTDDPFLVHYAVYHHFRSLGWVPRHGIKFGVSWMLYGKGPALDHAEFGVLVLPSYTHPEWALVDPSKTQQTQPKSWHLLHSVNRVLSTVFKGLVLVYVDIPPPSAGAVLGQEGGISALLAQYRIREVMVRRWSSNRNRD</sequence>
<dbReference type="CDD" id="cd22363">
    <property type="entry name" value="tRNA-intron_lyase_C"/>
    <property type="match status" value="1"/>
</dbReference>
<keyword evidence="4 9" id="KW-0456">Lyase</keyword>
<keyword evidence="9" id="KW-0540">Nuclease</keyword>
<dbReference type="InterPro" id="IPR006676">
    <property type="entry name" value="tRNA_splic"/>
</dbReference>
<evidence type="ECO:0000313" key="10">
    <source>
        <dbReference type="Proteomes" id="UP001642501"/>
    </source>
</evidence>
<keyword evidence="9" id="KW-0378">Hydrolase</keyword>
<dbReference type="Proteomes" id="UP001642501">
    <property type="component" value="Unassembled WGS sequence"/>
</dbReference>
<evidence type="ECO:0000256" key="4">
    <source>
        <dbReference type="ARBA" id="ARBA00023239"/>
    </source>
</evidence>
<keyword evidence="10" id="KW-1185">Reference proteome</keyword>
<protein>
    <recommendedName>
        <fullName evidence="2">tRNA-intron lyase</fullName>
        <ecNumber evidence="2">4.6.1.16</ecNumber>
    </recommendedName>
    <alternativeName>
        <fullName evidence="5">tRNA-intron endonuclease Sen2</fullName>
    </alternativeName>
</protein>
<dbReference type="PIRSF" id="PIRSF011789">
    <property type="entry name" value="tRNA_splic_SEN2"/>
    <property type="match status" value="1"/>
</dbReference>
<evidence type="ECO:0000256" key="3">
    <source>
        <dbReference type="ARBA" id="ARBA00022694"/>
    </source>
</evidence>
<dbReference type="Gene3D" id="3.40.1350.10">
    <property type="match status" value="1"/>
</dbReference>
<evidence type="ECO:0000256" key="5">
    <source>
        <dbReference type="ARBA" id="ARBA00032432"/>
    </source>
</evidence>
<evidence type="ECO:0000259" key="8">
    <source>
        <dbReference type="Pfam" id="PF01974"/>
    </source>
</evidence>
<keyword evidence="9" id="KW-0255">Endonuclease</keyword>
<dbReference type="Pfam" id="PF01974">
    <property type="entry name" value="tRNA_int_endo"/>
    <property type="match status" value="1"/>
</dbReference>
<comment type="similarity">
    <text evidence="1">Belongs to the tRNA-intron endonuclease family.</text>
</comment>
<dbReference type="InterPro" id="IPR006677">
    <property type="entry name" value="tRNA_intron_Endonuc_cat-like"/>
</dbReference>
<gene>
    <name evidence="9" type="primary">SEN2</name>
    <name evidence="9" type="ORF">SEPCBS57363_002574</name>
</gene>